<proteinExistence type="predicted"/>
<organism evidence="3 4">
    <name type="scientific">Panaeolus cyanescens</name>
    <dbReference type="NCBI Taxonomy" id="181874"/>
    <lineage>
        <taxon>Eukaryota</taxon>
        <taxon>Fungi</taxon>
        <taxon>Dikarya</taxon>
        <taxon>Basidiomycota</taxon>
        <taxon>Agaricomycotina</taxon>
        <taxon>Agaricomycetes</taxon>
        <taxon>Agaricomycetidae</taxon>
        <taxon>Agaricales</taxon>
        <taxon>Agaricineae</taxon>
        <taxon>Galeropsidaceae</taxon>
        <taxon>Panaeolus</taxon>
    </lineage>
</organism>
<dbReference type="InParanoid" id="A0A409YFC7"/>
<keyword evidence="4" id="KW-1185">Reference proteome</keyword>
<feature type="region of interest" description="Disordered" evidence="2">
    <location>
        <begin position="250"/>
        <end position="323"/>
    </location>
</feature>
<feature type="compositionally biased region" description="Polar residues" evidence="2">
    <location>
        <begin position="280"/>
        <end position="296"/>
    </location>
</feature>
<comment type="caution">
    <text evidence="3">The sequence shown here is derived from an EMBL/GenBank/DDBJ whole genome shotgun (WGS) entry which is preliminary data.</text>
</comment>
<accession>A0A409YFC7</accession>
<evidence type="ECO:0000313" key="3">
    <source>
        <dbReference type="EMBL" id="PPR01722.1"/>
    </source>
</evidence>
<evidence type="ECO:0000313" key="4">
    <source>
        <dbReference type="Proteomes" id="UP000284842"/>
    </source>
</evidence>
<dbReference type="Gene3D" id="3.40.50.300">
    <property type="entry name" value="P-loop containing nucleotide triphosphate hydrolases"/>
    <property type="match status" value="1"/>
</dbReference>
<dbReference type="AlphaFoldDB" id="A0A409YFC7"/>
<sequence length="361" mass="40266">MDAADQVSVTESNLLNPIPFEKKNDADYNTVLRSTIIFIFYFTPINQTRYPGTQRRVLQTFMGLTGISSAAKISVVTTMWDLIWGESARNRAKRNYQQLEDDIWKDFIAEGAQILKFHNKGQASALSTLDNAFDSIVDAAENQRDSNIEQFQVENMVMGSRRLQDMPFGKHLRKDLQDRVQQLRLQFDYFQSLLADGVSNQENKLPVIEQTLLQQNLDEVKKSLAILEQEIIDFEGLGLRPQLAATEASAMVDESQHNQSASSISNLKLPPTEPDVIRTSEASPISLPSQKPSIRPSSPLADPVPYDPSSTPAPSAPPFAHVGERGTAPISVRRKIERLGQAVHSISFKCCGDSVLKNHDN</sequence>
<evidence type="ECO:0000256" key="1">
    <source>
        <dbReference type="SAM" id="Coils"/>
    </source>
</evidence>
<keyword evidence="1" id="KW-0175">Coiled coil</keyword>
<feature type="compositionally biased region" description="Polar residues" evidence="2">
    <location>
        <begin position="257"/>
        <end position="266"/>
    </location>
</feature>
<evidence type="ECO:0000256" key="2">
    <source>
        <dbReference type="SAM" id="MobiDB-lite"/>
    </source>
</evidence>
<dbReference type="InterPro" id="IPR027417">
    <property type="entry name" value="P-loop_NTPase"/>
</dbReference>
<reference evidence="3 4" key="1">
    <citation type="journal article" date="2018" name="Evol. Lett.">
        <title>Horizontal gene cluster transfer increased hallucinogenic mushroom diversity.</title>
        <authorList>
            <person name="Reynolds H.T."/>
            <person name="Vijayakumar V."/>
            <person name="Gluck-Thaler E."/>
            <person name="Korotkin H.B."/>
            <person name="Matheny P.B."/>
            <person name="Slot J.C."/>
        </authorList>
    </citation>
    <scope>NUCLEOTIDE SEQUENCE [LARGE SCALE GENOMIC DNA]</scope>
    <source>
        <strain evidence="3 4">2629</strain>
    </source>
</reference>
<dbReference type="Proteomes" id="UP000284842">
    <property type="component" value="Unassembled WGS sequence"/>
</dbReference>
<feature type="coiled-coil region" evidence="1">
    <location>
        <begin position="210"/>
        <end position="237"/>
    </location>
</feature>
<protein>
    <submittedName>
        <fullName evidence="3">Uncharacterized protein</fullName>
    </submittedName>
</protein>
<dbReference type="EMBL" id="NHTK01001222">
    <property type="protein sequence ID" value="PPR01722.1"/>
    <property type="molecule type" value="Genomic_DNA"/>
</dbReference>
<dbReference type="OrthoDB" id="3113634at2759"/>
<name>A0A409YFC7_9AGAR</name>
<gene>
    <name evidence="3" type="ORF">CVT24_001598</name>
</gene>